<keyword evidence="1" id="KW-0472">Membrane</keyword>
<reference evidence="2" key="1">
    <citation type="submission" date="2018-12" db="EMBL/GenBank/DDBJ databases">
        <authorList>
            <person name="Laville E."/>
        </authorList>
    </citation>
    <scope>NUCLEOTIDE SEQUENCE</scope>
</reference>
<feature type="transmembrane region" description="Helical" evidence="1">
    <location>
        <begin position="44"/>
        <end position="62"/>
    </location>
</feature>
<dbReference type="EMBL" id="LR131282">
    <property type="protein sequence ID" value="VDS02604.1"/>
    <property type="molecule type" value="Genomic_DNA"/>
</dbReference>
<feature type="transmembrane region" description="Helical" evidence="1">
    <location>
        <begin position="12"/>
        <end position="32"/>
    </location>
</feature>
<organism evidence="2">
    <name type="scientific">uncultured organism</name>
    <dbReference type="NCBI Taxonomy" id="155900"/>
    <lineage>
        <taxon>unclassified sequences</taxon>
        <taxon>environmental samples</taxon>
    </lineage>
</organism>
<evidence type="ECO:0000313" key="2">
    <source>
        <dbReference type="EMBL" id="VDS02604.1"/>
    </source>
</evidence>
<dbReference type="EMBL" id="LR131284">
    <property type="protein sequence ID" value="VDS02657.1"/>
    <property type="molecule type" value="Genomic_DNA"/>
</dbReference>
<sequence>MKNTNTKWKAAIGIILTMILTLMLLTIIYWLFIEQQIETRSHRVLIMTGMIYGGMYLHHVLIKRYTCWWDIVTKEKRKEN</sequence>
<name>A0A447I5I7_9ZZZZ</name>
<keyword evidence="1" id="KW-0812">Transmembrane</keyword>
<accession>A0A447I5I7</accession>
<dbReference type="AlphaFoldDB" id="A0A447I5I7"/>
<protein>
    <submittedName>
        <fullName evidence="2">Uncharacterized protein</fullName>
    </submittedName>
</protein>
<dbReference type="EMBL" id="LR131283">
    <property type="protein sequence ID" value="VDS02626.1"/>
    <property type="molecule type" value="Genomic_DNA"/>
</dbReference>
<evidence type="ECO:0000256" key="1">
    <source>
        <dbReference type="SAM" id="Phobius"/>
    </source>
</evidence>
<keyword evidence="1" id="KW-1133">Transmembrane helix</keyword>
<proteinExistence type="predicted"/>